<evidence type="ECO:0000313" key="3">
    <source>
        <dbReference type="EMBL" id="RED16567.1"/>
    </source>
</evidence>
<dbReference type="PANTHER" id="PTHR48207:SF3">
    <property type="entry name" value="SUCCINATE--HYDROXYMETHYLGLUTARATE COA-TRANSFERASE"/>
    <property type="match status" value="1"/>
</dbReference>
<accession>A0A3D9FGA4</accession>
<feature type="region of interest" description="Disordered" evidence="2">
    <location>
        <begin position="350"/>
        <end position="370"/>
    </location>
</feature>
<keyword evidence="4" id="KW-1185">Reference proteome</keyword>
<sequence>MPKALSGVRVLDLSRILAGPWATQMLGDLGADIIKIEKPGVGDDTRGWGPPWHGDGEARTAGYYLAANRNKKSVAIDIATPEGQKLIRDLAAQSDIVVENFKRGGLTKYGLDHTSLKAINPKLVYCSITGFGQDGPDADKPGYDLMIQAMSGFMSITGDAEGPPRRMGVAMVDLTTGMNAAAAILAALYQREKTGEGQHIDIALFDVAMSSLGNQALNYLVSGDTPGRTGNAHPNVVPYQPFETADGWIIVAVGNDSQFARFAALTGEGGMAEDERYRTNAARVENRDSLIPPLVDAMRTRTSAEWTAALIEAKVPHGPINTIEQAFAEPQATHRGLSREIGGIPQVSSPLRLEASPKDGATPPPALGADTDTVLEERLGLLGDARAALRDEGVIG</sequence>
<dbReference type="InterPro" id="IPR003673">
    <property type="entry name" value="CoA-Trfase_fam_III"/>
</dbReference>
<evidence type="ECO:0000313" key="4">
    <source>
        <dbReference type="Proteomes" id="UP000256310"/>
    </source>
</evidence>
<organism evidence="3 4">
    <name type="scientific">Parasphingopyxis lamellibrachiae</name>
    <dbReference type="NCBI Taxonomy" id="680125"/>
    <lineage>
        <taxon>Bacteria</taxon>
        <taxon>Pseudomonadati</taxon>
        <taxon>Pseudomonadota</taxon>
        <taxon>Alphaproteobacteria</taxon>
        <taxon>Sphingomonadales</taxon>
        <taxon>Sphingomonadaceae</taxon>
        <taxon>Parasphingopyxis</taxon>
    </lineage>
</organism>
<dbReference type="Proteomes" id="UP000256310">
    <property type="component" value="Unassembled WGS sequence"/>
</dbReference>
<protein>
    <submittedName>
        <fullName evidence="3">Crotonobetainyl-CoA:carnitine CoA-transferase CaiB-like acyl-CoA transferase</fullName>
    </submittedName>
</protein>
<dbReference type="PANTHER" id="PTHR48207">
    <property type="entry name" value="SUCCINATE--HYDROXYMETHYLGLUTARATE COA-TRANSFERASE"/>
    <property type="match status" value="1"/>
</dbReference>
<dbReference type="OrthoDB" id="5720311at2"/>
<evidence type="ECO:0000256" key="1">
    <source>
        <dbReference type="ARBA" id="ARBA00022679"/>
    </source>
</evidence>
<dbReference type="Pfam" id="PF02515">
    <property type="entry name" value="CoA_transf_3"/>
    <property type="match status" value="1"/>
</dbReference>
<dbReference type="AlphaFoldDB" id="A0A3D9FGA4"/>
<keyword evidence="1 3" id="KW-0808">Transferase</keyword>
<dbReference type="InterPro" id="IPR023606">
    <property type="entry name" value="CoA-Trfase_III_dom_1_sf"/>
</dbReference>
<dbReference type="SUPFAM" id="SSF89796">
    <property type="entry name" value="CoA-transferase family III (CaiB/BaiF)"/>
    <property type="match status" value="1"/>
</dbReference>
<dbReference type="Gene3D" id="3.40.50.10540">
    <property type="entry name" value="Crotonobetainyl-coa:carnitine coa-transferase, domain 1"/>
    <property type="match status" value="1"/>
</dbReference>
<evidence type="ECO:0000256" key="2">
    <source>
        <dbReference type="SAM" id="MobiDB-lite"/>
    </source>
</evidence>
<dbReference type="RefSeq" id="WP_116235959.1">
    <property type="nucleotide sequence ID" value="NZ_QRDP01000004.1"/>
</dbReference>
<proteinExistence type="predicted"/>
<reference evidence="3 4" key="1">
    <citation type="submission" date="2018-07" db="EMBL/GenBank/DDBJ databases">
        <title>Genomic Encyclopedia of Type Strains, Phase IV (KMG-IV): sequencing the most valuable type-strain genomes for metagenomic binning, comparative biology and taxonomic classification.</title>
        <authorList>
            <person name="Goeker M."/>
        </authorList>
    </citation>
    <scope>NUCLEOTIDE SEQUENCE [LARGE SCALE GENOMIC DNA]</scope>
    <source>
        <strain evidence="3 4">DSM 26725</strain>
    </source>
</reference>
<dbReference type="InterPro" id="IPR044855">
    <property type="entry name" value="CoA-Trfase_III_dom3_sf"/>
</dbReference>
<name>A0A3D9FGA4_9SPHN</name>
<comment type="caution">
    <text evidence="3">The sequence shown here is derived from an EMBL/GenBank/DDBJ whole genome shotgun (WGS) entry which is preliminary data.</text>
</comment>
<gene>
    <name evidence="3" type="ORF">DFR46_1591</name>
</gene>
<dbReference type="Gene3D" id="3.30.1540.10">
    <property type="entry name" value="formyl-coa transferase, domain 3"/>
    <property type="match status" value="1"/>
</dbReference>
<dbReference type="EMBL" id="QRDP01000004">
    <property type="protein sequence ID" value="RED16567.1"/>
    <property type="molecule type" value="Genomic_DNA"/>
</dbReference>
<dbReference type="GO" id="GO:0008410">
    <property type="term" value="F:CoA-transferase activity"/>
    <property type="evidence" value="ECO:0007669"/>
    <property type="project" value="TreeGrafter"/>
</dbReference>
<dbReference type="InterPro" id="IPR050483">
    <property type="entry name" value="CoA-transferase_III_domain"/>
</dbReference>